<sequence>MNDSDGHQAITSTNRGGSITITAAMLMVFMVLFYIIRILVRIGFKSSVGFDDIVITIGSVFGIVQSILVMLAVKAGLGKKLHLLSPRQIEKVYMFSYACDLIFIVTIALAKISAAGLIVRLSRQNLHLNSCRVVAALAAIWGASSVLVIGIGCNPRAPKNLENRCPSLLLSWTTIAAIGLSLELILLCLPVWLVWPLQMPRSKKFVVTIAFSLRLVIVPLVLGRIIELNRSSHSRDWTFDAVRVIIFTQLEMHLSLISATLPCTRPFLNAASSGMWADNQGIGRSTRGTPVSSYAMNSNISKPSRHSWKKISVPISYPSVSFTGRRKGPSSHDEVSDTLPAHLEATEEHPILNPFSQPTLTTIEHPMHPSLNPSSEMTLATSQFRDQESVNSFESDHNFIKKTMEYDIHFTRSTRKG</sequence>
<comment type="caution">
    <text evidence="3">The sequence shown here is derived from an EMBL/GenBank/DDBJ whole genome shotgun (WGS) entry which is preliminary data.</text>
</comment>
<protein>
    <recommendedName>
        <fullName evidence="2">Rhodopsin domain-containing protein</fullName>
    </recommendedName>
</protein>
<keyword evidence="1" id="KW-0472">Membrane</keyword>
<dbReference type="InterPro" id="IPR049326">
    <property type="entry name" value="Rhodopsin_dom_fungi"/>
</dbReference>
<evidence type="ECO:0000313" key="3">
    <source>
        <dbReference type="EMBL" id="KAE9987053.1"/>
    </source>
</evidence>
<feature type="transmembrane region" description="Helical" evidence="1">
    <location>
        <begin position="52"/>
        <end position="73"/>
    </location>
</feature>
<keyword evidence="1" id="KW-1133">Transmembrane helix</keyword>
<dbReference type="PANTHER" id="PTHR39614:SF2">
    <property type="entry name" value="INTEGRAL MEMBRANE PROTEIN"/>
    <property type="match status" value="1"/>
</dbReference>
<name>A0A8H3Z8H5_VENIN</name>
<feature type="domain" description="Rhodopsin" evidence="2">
    <location>
        <begin position="36"/>
        <end position="269"/>
    </location>
</feature>
<organism evidence="3 4">
    <name type="scientific">Venturia inaequalis</name>
    <name type="common">Apple scab fungus</name>
    <dbReference type="NCBI Taxonomy" id="5025"/>
    <lineage>
        <taxon>Eukaryota</taxon>
        <taxon>Fungi</taxon>
        <taxon>Dikarya</taxon>
        <taxon>Ascomycota</taxon>
        <taxon>Pezizomycotina</taxon>
        <taxon>Dothideomycetes</taxon>
        <taxon>Pleosporomycetidae</taxon>
        <taxon>Venturiales</taxon>
        <taxon>Venturiaceae</taxon>
        <taxon>Venturia</taxon>
    </lineage>
</organism>
<evidence type="ECO:0000256" key="1">
    <source>
        <dbReference type="SAM" id="Phobius"/>
    </source>
</evidence>
<accession>A0A8H3Z8H5</accession>
<dbReference type="Proteomes" id="UP000447873">
    <property type="component" value="Unassembled WGS sequence"/>
</dbReference>
<feature type="transmembrane region" description="Helical" evidence="1">
    <location>
        <begin position="20"/>
        <end position="40"/>
    </location>
</feature>
<dbReference type="AlphaFoldDB" id="A0A8H3Z8H5"/>
<feature type="transmembrane region" description="Helical" evidence="1">
    <location>
        <begin position="93"/>
        <end position="119"/>
    </location>
</feature>
<keyword evidence="1" id="KW-0812">Transmembrane</keyword>
<evidence type="ECO:0000313" key="4">
    <source>
        <dbReference type="Proteomes" id="UP000447873"/>
    </source>
</evidence>
<feature type="transmembrane region" description="Helical" evidence="1">
    <location>
        <begin position="205"/>
        <end position="226"/>
    </location>
</feature>
<reference evidence="3 4" key="1">
    <citation type="submission" date="2018-12" db="EMBL/GenBank/DDBJ databases">
        <title>Venturia inaequalis Genome Resource.</title>
        <authorList>
            <person name="Lichtner F.J."/>
        </authorList>
    </citation>
    <scope>NUCLEOTIDE SEQUENCE [LARGE SCALE GENOMIC DNA]</scope>
    <source>
        <strain evidence="3 4">120213</strain>
    </source>
</reference>
<proteinExistence type="predicted"/>
<gene>
    <name evidence="3" type="ORF">EG328_003835</name>
</gene>
<evidence type="ECO:0000259" key="2">
    <source>
        <dbReference type="Pfam" id="PF20684"/>
    </source>
</evidence>
<feature type="transmembrane region" description="Helical" evidence="1">
    <location>
        <begin position="131"/>
        <end position="152"/>
    </location>
</feature>
<dbReference type="PANTHER" id="PTHR39614">
    <property type="entry name" value="INTEGRAL MEMBRANE PROTEIN"/>
    <property type="match status" value="1"/>
</dbReference>
<feature type="transmembrane region" description="Helical" evidence="1">
    <location>
        <begin position="172"/>
        <end position="193"/>
    </location>
</feature>
<dbReference type="EMBL" id="WNWS01000022">
    <property type="protein sequence ID" value="KAE9987053.1"/>
    <property type="molecule type" value="Genomic_DNA"/>
</dbReference>
<dbReference type="Pfam" id="PF20684">
    <property type="entry name" value="Fung_rhodopsin"/>
    <property type="match status" value="1"/>
</dbReference>